<feature type="domain" description="DUF6926" evidence="1">
    <location>
        <begin position="11"/>
        <end position="60"/>
    </location>
</feature>
<evidence type="ECO:0000313" key="2">
    <source>
        <dbReference type="EMBL" id="ANO58287.1"/>
    </source>
</evidence>
<protein>
    <recommendedName>
        <fullName evidence="1">DUF6926 domain-containing protein</fullName>
    </recommendedName>
</protein>
<accession>A0A1B0Z267</accession>
<sequence length="118" mass="13141">MREQIVTVTAPAHMASYLVNNDASGVTAEDIQAVEAYLEGLEIIDVARDAEGDCLDPHFTWSFDLYGGTARGGDVLDYIAREDHRCPDCHSTDWDNECCDQYKVYQGDGTFITVDWNA</sequence>
<organism evidence="2">
    <name type="scientific">uncultured Alphaproteobacteria bacterium</name>
    <dbReference type="NCBI Taxonomy" id="91750"/>
    <lineage>
        <taxon>Bacteria</taxon>
        <taxon>Pseudomonadati</taxon>
        <taxon>Pseudomonadota</taxon>
        <taxon>Alphaproteobacteria</taxon>
        <taxon>environmental samples</taxon>
    </lineage>
</organism>
<evidence type="ECO:0000259" key="1">
    <source>
        <dbReference type="Pfam" id="PF21977"/>
    </source>
</evidence>
<dbReference type="Pfam" id="PF21977">
    <property type="entry name" value="DUF6926"/>
    <property type="match status" value="1"/>
</dbReference>
<dbReference type="AlphaFoldDB" id="A0A1B0Z267"/>
<reference evidence="2" key="1">
    <citation type="submission" date="2015-11" db="EMBL/GenBank/DDBJ databases">
        <title>Genomes of Abundant and Widespread Viruses from the Deep Ocean.</title>
        <authorList>
            <person name="Mizuno C.M."/>
            <person name="Ghai R."/>
            <person name="Saghai A."/>
            <person name="Lopez-Garcia P."/>
            <person name="Rodriguez-Valera F."/>
        </authorList>
    </citation>
    <scope>NUCLEOTIDE SEQUENCE</scope>
</reference>
<proteinExistence type="predicted"/>
<dbReference type="InterPro" id="IPR053839">
    <property type="entry name" value="DUF6926"/>
</dbReference>
<dbReference type="EMBL" id="KT997804">
    <property type="protein sequence ID" value="ANO58287.1"/>
    <property type="molecule type" value="Genomic_DNA"/>
</dbReference>
<name>A0A1B0Z267_9PROT</name>